<dbReference type="Gene3D" id="3.30.379.10">
    <property type="entry name" value="Chitobiase/beta-hexosaminidase domain 2-like"/>
    <property type="match status" value="1"/>
</dbReference>
<evidence type="ECO:0000256" key="3">
    <source>
        <dbReference type="ARBA" id="ARBA00023180"/>
    </source>
</evidence>
<dbReference type="SUPFAM" id="SSF51445">
    <property type="entry name" value="(Trans)glycosidases"/>
    <property type="match status" value="1"/>
</dbReference>
<name>A0ABM9GHX5_9GAMM</name>
<dbReference type="Pfam" id="PF14845">
    <property type="entry name" value="Glycohydro_20b2"/>
    <property type="match status" value="1"/>
</dbReference>
<evidence type="ECO:0000313" key="9">
    <source>
        <dbReference type="Proteomes" id="UP001152485"/>
    </source>
</evidence>
<dbReference type="PANTHER" id="PTHR22600:SF21">
    <property type="entry name" value="BETA-HEXOSAMINIDASE A"/>
    <property type="match status" value="1"/>
</dbReference>
<keyword evidence="3" id="KW-0325">Glycoprotein</keyword>
<keyword evidence="5" id="KW-0732">Signal</keyword>
<dbReference type="Gene3D" id="3.20.20.80">
    <property type="entry name" value="Glycosidases"/>
    <property type="match status" value="2"/>
</dbReference>
<feature type="domain" description="Glycoside hydrolase family 20 catalytic" evidence="6">
    <location>
        <begin position="165"/>
        <end position="420"/>
    </location>
</feature>
<sequence>MNFFKAKLYAFFLSISLIYSAVAMCQNVLMPMPKHINLAQGELVLTDEVNVSFTGFSKAREIFQRTKLATYFTRIAKNKVMLIEASDKPVAISIEVMVPEQRLSALQLGDDESYELVIDNRAVRIKAKSVFGAQHALTTLVQLAKKGTAQQIVLPLLSIKDNPRFAWRGLLIDSARHFMPVDTIKRQLDGMSAAKLNVLHWHLTDDQGWRMHSKVFPKLTQYASDGLFYTQVQVKEIIRYASLLGIRVVPEFGMPGHASAIAVAYPEFMADIKEYQMQRHWGVFKPLLNIANPKVYEFIDKLLAEVTEIFPDKYLHIGGDEVEPEQWLKNEQIQQLMTQKQLQDGHDLQNYFNTQLQRIIAKHGRVMMGWDEIFHPQLAEDILVQSWRGHDSLYRIANAGFSGVLSTGFYIDQPQYSDYHYRNDPLKEPIAVDLTQPQVLSLAFIINRLKGSEVKGELLVLGEQVLIKLNDHYHRVASVQNPVNKQDMQLVAFMDSWMGPLKFEFDLVKQRGTVMIGNSRYPLQMNSLNKPQQVTLPPELKKQNQALILGAEATIWSEMVTADNIDLRIWPRLFVIAERLWSAKKLTNSSAMYSRLGTIDNYAANVIGLAHQSQQHTGFSSLINPKLNEQNKANTLQLLFTMAQMLEPSHYYTRHHIKYLNNQYHQQANLNSFVDFLAVESEQVRELNNNVARYLSGKSSALGLIEGQLLQWQQVLETNKKLLRKPILVQNHHQIVSKIQRFLEYSKEVIANCKGSSSDAMLESKLLSLQALTDETVIAGIYPMRDLYLGCK</sequence>
<dbReference type="InterPro" id="IPR025705">
    <property type="entry name" value="Beta_hexosaminidase_sua/sub"/>
</dbReference>
<evidence type="ECO:0000256" key="2">
    <source>
        <dbReference type="ARBA" id="ARBA00022801"/>
    </source>
</evidence>
<dbReference type="RefSeq" id="WP_261592284.1">
    <property type="nucleotide sequence ID" value="NZ_CAMAPD010000004.1"/>
</dbReference>
<feature type="domain" description="Glycoside hydrolase family 20 catalytic" evidence="6">
    <location>
        <begin position="521"/>
        <end position="583"/>
    </location>
</feature>
<dbReference type="InterPro" id="IPR029018">
    <property type="entry name" value="Hex-like_dom2"/>
</dbReference>
<dbReference type="InterPro" id="IPR015883">
    <property type="entry name" value="Glyco_hydro_20_cat"/>
</dbReference>
<feature type="chain" id="PRO_5047316302" description="Beta-N-acetylhexosaminidase" evidence="5">
    <location>
        <begin position="24"/>
        <end position="792"/>
    </location>
</feature>
<dbReference type="SUPFAM" id="SSF55545">
    <property type="entry name" value="beta-N-acetylhexosaminidase-like domain"/>
    <property type="match status" value="1"/>
</dbReference>
<evidence type="ECO:0000256" key="5">
    <source>
        <dbReference type="SAM" id="SignalP"/>
    </source>
</evidence>
<evidence type="ECO:0008006" key="10">
    <source>
        <dbReference type="Google" id="ProtNLM"/>
    </source>
</evidence>
<evidence type="ECO:0000256" key="1">
    <source>
        <dbReference type="ARBA" id="ARBA00006285"/>
    </source>
</evidence>
<dbReference type="PRINTS" id="PR00738">
    <property type="entry name" value="GLHYDRLASE20"/>
</dbReference>
<evidence type="ECO:0000313" key="8">
    <source>
        <dbReference type="EMBL" id="CAH9054766.1"/>
    </source>
</evidence>
<feature type="domain" description="Beta-hexosaminidase eukaryotic type N-terminal" evidence="7">
    <location>
        <begin position="30"/>
        <end position="143"/>
    </location>
</feature>
<keyword evidence="2" id="KW-0378">Hydrolase</keyword>
<dbReference type="Proteomes" id="UP001152485">
    <property type="component" value="Unassembled WGS sequence"/>
</dbReference>
<dbReference type="InterPro" id="IPR029019">
    <property type="entry name" value="HEX_eukaryotic_N"/>
</dbReference>
<dbReference type="InterPro" id="IPR017853">
    <property type="entry name" value="GH"/>
</dbReference>
<keyword evidence="4" id="KW-0326">Glycosidase</keyword>
<gene>
    <name evidence="8" type="ORF">PSECIP111951_01104</name>
</gene>
<evidence type="ECO:0000259" key="7">
    <source>
        <dbReference type="Pfam" id="PF14845"/>
    </source>
</evidence>
<comment type="similarity">
    <text evidence="1">Belongs to the glycosyl hydrolase 20 family.</text>
</comment>
<proteinExistence type="inferred from homology"/>
<comment type="caution">
    <text evidence="8">The sequence shown here is derived from an EMBL/GenBank/DDBJ whole genome shotgun (WGS) entry which is preliminary data.</text>
</comment>
<evidence type="ECO:0000256" key="4">
    <source>
        <dbReference type="ARBA" id="ARBA00023295"/>
    </source>
</evidence>
<evidence type="ECO:0000259" key="6">
    <source>
        <dbReference type="Pfam" id="PF00728"/>
    </source>
</evidence>
<organism evidence="8 9">
    <name type="scientific">Pseudoalteromonas holothuriae</name>
    <dbReference type="NCBI Taxonomy" id="2963714"/>
    <lineage>
        <taxon>Bacteria</taxon>
        <taxon>Pseudomonadati</taxon>
        <taxon>Pseudomonadota</taxon>
        <taxon>Gammaproteobacteria</taxon>
        <taxon>Alteromonadales</taxon>
        <taxon>Pseudoalteromonadaceae</taxon>
        <taxon>Pseudoalteromonas</taxon>
    </lineage>
</organism>
<reference evidence="8 9" key="1">
    <citation type="submission" date="2022-07" db="EMBL/GenBank/DDBJ databases">
        <authorList>
            <person name="Criscuolo A."/>
        </authorList>
    </citation>
    <scope>NUCLEOTIDE SEQUENCE [LARGE SCALE GENOMIC DNA]</scope>
    <source>
        <strain evidence="9">CIP 111951</strain>
    </source>
</reference>
<dbReference type="EMBL" id="CAMAPD010000004">
    <property type="protein sequence ID" value="CAH9054766.1"/>
    <property type="molecule type" value="Genomic_DNA"/>
</dbReference>
<protein>
    <recommendedName>
        <fullName evidence="10">Beta-N-acetylhexosaminidase</fullName>
    </recommendedName>
</protein>
<accession>A0ABM9GHX5</accession>
<dbReference type="Pfam" id="PF00728">
    <property type="entry name" value="Glyco_hydro_20"/>
    <property type="match status" value="2"/>
</dbReference>
<feature type="signal peptide" evidence="5">
    <location>
        <begin position="1"/>
        <end position="23"/>
    </location>
</feature>
<dbReference type="PANTHER" id="PTHR22600">
    <property type="entry name" value="BETA-HEXOSAMINIDASE"/>
    <property type="match status" value="1"/>
</dbReference>